<evidence type="ECO:0000313" key="4">
    <source>
        <dbReference type="Proteomes" id="UP000542813"/>
    </source>
</evidence>
<dbReference type="Proteomes" id="UP000542813">
    <property type="component" value="Unassembled WGS sequence"/>
</dbReference>
<dbReference type="SUPFAM" id="SSF53800">
    <property type="entry name" value="Chelatase"/>
    <property type="match status" value="1"/>
</dbReference>
<keyword evidence="1" id="KW-0479">Metal-binding</keyword>
<dbReference type="Pfam" id="PF01903">
    <property type="entry name" value="CbiX"/>
    <property type="match status" value="2"/>
</dbReference>
<accession>A0A7W9GPH8</accession>
<gene>
    <name evidence="3" type="ORF">HD601_002228</name>
</gene>
<dbReference type="CDD" id="cd03416">
    <property type="entry name" value="CbiX_SirB_N"/>
    <property type="match status" value="1"/>
</dbReference>
<dbReference type="GO" id="GO:0016829">
    <property type="term" value="F:lyase activity"/>
    <property type="evidence" value="ECO:0007669"/>
    <property type="project" value="UniProtKB-KW"/>
</dbReference>
<dbReference type="PANTHER" id="PTHR33542">
    <property type="entry name" value="SIROHYDROCHLORIN FERROCHELATASE, CHLOROPLASTIC"/>
    <property type="match status" value="1"/>
</dbReference>
<dbReference type="RefSeq" id="WP_184821859.1">
    <property type="nucleotide sequence ID" value="NZ_JACHMM010000001.1"/>
</dbReference>
<comment type="caution">
    <text evidence="3">The sequence shown here is derived from an EMBL/GenBank/DDBJ whole genome shotgun (WGS) entry which is preliminary data.</text>
</comment>
<dbReference type="GO" id="GO:0046872">
    <property type="term" value="F:metal ion binding"/>
    <property type="evidence" value="ECO:0007669"/>
    <property type="project" value="UniProtKB-KW"/>
</dbReference>
<protein>
    <submittedName>
        <fullName evidence="3">Sirohydrochlorin ferrochelatase</fullName>
    </submittedName>
</protein>
<dbReference type="EMBL" id="JACHMM010000001">
    <property type="protein sequence ID" value="MBB5787653.1"/>
    <property type="molecule type" value="Genomic_DNA"/>
</dbReference>
<organism evidence="3 4">
    <name type="scientific">Jiangella mangrovi</name>
    <dbReference type="NCBI Taxonomy" id="1524084"/>
    <lineage>
        <taxon>Bacteria</taxon>
        <taxon>Bacillati</taxon>
        <taxon>Actinomycetota</taxon>
        <taxon>Actinomycetes</taxon>
        <taxon>Jiangellales</taxon>
        <taxon>Jiangellaceae</taxon>
        <taxon>Jiangella</taxon>
    </lineage>
</organism>
<proteinExistence type="predicted"/>
<keyword evidence="2" id="KW-0456">Lyase</keyword>
<name>A0A7W9GPH8_9ACTN</name>
<dbReference type="PANTHER" id="PTHR33542:SF5">
    <property type="entry name" value="FERROCHELATASE CHE1"/>
    <property type="match status" value="1"/>
</dbReference>
<dbReference type="InterPro" id="IPR002762">
    <property type="entry name" value="CbiX-like"/>
</dbReference>
<evidence type="ECO:0000256" key="1">
    <source>
        <dbReference type="ARBA" id="ARBA00022723"/>
    </source>
</evidence>
<evidence type="ECO:0000256" key="2">
    <source>
        <dbReference type="ARBA" id="ARBA00023239"/>
    </source>
</evidence>
<evidence type="ECO:0000313" key="3">
    <source>
        <dbReference type="EMBL" id="MBB5787653.1"/>
    </source>
</evidence>
<keyword evidence="4" id="KW-1185">Reference proteome</keyword>
<dbReference type="AlphaFoldDB" id="A0A7W9GPH8"/>
<dbReference type="InterPro" id="IPR050963">
    <property type="entry name" value="Sirohydro_Cobaltochel/CbiX"/>
</dbReference>
<reference evidence="3 4" key="1">
    <citation type="submission" date="2020-08" db="EMBL/GenBank/DDBJ databases">
        <title>Sequencing the genomes of 1000 actinobacteria strains.</title>
        <authorList>
            <person name="Klenk H.-P."/>
        </authorList>
    </citation>
    <scope>NUCLEOTIDE SEQUENCE [LARGE SCALE GENOMIC DNA]</scope>
    <source>
        <strain evidence="3 4">DSM 102122</strain>
    </source>
</reference>
<sequence length="226" mass="22665">MTDVLVAVAHGTRAPEGPVVLSALLDSVRELLPGVDVRVAYVDVISPTLESVLAGLPAGVRPVVVPMFLASGYHVRVDVPSAVASDGGRAVVTPALGPDPAIVAAVEARLRSVVGSLPSAVVLAAAGSSDADALSEVDVAASLLSMSLDRPVLPAYVTTASPSVPEAVSILRADGHATVGVASYLLAPGLFQQRLDAVGADVVAPPIGVHPLVAELIASRYRAAAG</sequence>
<dbReference type="Gene3D" id="3.40.50.1400">
    <property type="match status" value="2"/>
</dbReference>